<feature type="binding site" evidence="16">
    <location>
        <position position="916"/>
    </location>
    <ligand>
        <name>ATP</name>
        <dbReference type="ChEBI" id="CHEBI:30616"/>
    </ligand>
</feature>
<reference evidence="22" key="1">
    <citation type="journal article" date="2023" name="Mol. Biol. Evol.">
        <title>Third-Generation Sequencing Reveals the Adaptive Role of the Epigenome in Three Deep-Sea Polychaetes.</title>
        <authorList>
            <person name="Perez M."/>
            <person name="Aroh O."/>
            <person name="Sun Y."/>
            <person name="Lan Y."/>
            <person name="Juniper S.K."/>
            <person name="Young C.R."/>
            <person name="Angers B."/>
            <person name="Qian P.Y."/>
        </authorList>
    </citation>
    <scope>NUCLEOTIDE SEQUENCE</scope>
    <source>
        <strain evidence="22">R07B-5</strain>
    </source>
</reference>
<sequence length="1156" mass="130966">MGNTINRNKKTVSKPKNREVVPNHLVSDDIDPCQRPNASFLTNAIKTTKYTVFSFLPRNLFEQFHRFANIYFLFIVLLNWMPHVNAFTKEVAMFPVLFVLSVTAVKDGYEDYRRYRSDKKVNHLPCRVYSRKQRRYIQQEWQDIHVGDIIHLSCNEVIPADVILLRSSDRQGICHIDTSNIDGENNLKQRSVIAGLHQQGDEFHPTMFTYTTECELPNKEIYKFHGAMVSRLGEKIGVTQNNLLLRECVIRNTDFVEGIVVYAGHETKALLNNNGPRYKRSKLECRLNRDVIWCVLILLLMCLYCSLGSGFWMGKFEDSQHVPYIAYSSVTQFSPTYRAFVTFWTYIILFQVMIPLSLYITVEMVKLGQIYFITNDCDLYDRASNKRILCRALNINEDLGQVEYVFSDKTGTLTENRMVFKRCTIGGVDYSGNATDSGRSGQAKPLSESQPETNADDITQAEDVTLMQIKEETDGIPLDPRLLQEAAHMTFKGDGAVQLNIPEQSRRISVFFLLLAICNTVVVSQDHIDKMDATGMVHEEEEESTQKKPSERGQKVRKHLKKFSQLFKGGAGDFSHEPLENSYDESDGDDGYGTISDSPKDADTGQTEELVNTHYSCRSPDELALVKAVSCYGCRLVKRSATLVNLLSPGDGQVPIKILHVLPFDATRRRMSVIIEHPVSHQVVLLCKGADSAIFNNLATFQGDSDQEEIHRNTMEQLTNYAKAGLRTLCMATRVLPPQEYEKWLEEEMAAESSLDHRESLLYEAACKIETKLELLGATGIEDKLQEGVPETIAALRQAGINVWVLTGDKQETALNVAYSCQLISFDQELICLTARNKDSMRDLLKGKQEHIKRLKQEREAHSGGKSTEPGDRQVALVIDGKTLGYVLEPDIEMEFLRLTAHCNSVLCCRATPFQKAAVVKLVRDHQTKLTCAVGDGANDVSMLQMADVGIGISGQEGMQAVMASDFALPRFYMLRKLLLVHGHWCYDRLARMILFMFYKNASFVFLLMWFQLFSGFSGSIMVDELNLIFFNIFYTSLPPLVLGIFDKDAPGDLLDREPQLYQQGPRGQVYKKTSYFISILDAFWQSLVFFFVPYLVSGSPSDIRSQSTHAAVHLNYSLSGTELQESNLRVCQNPLVVRMPKSTRVPIVTRTPEYI</sequence>
<evidence type="ECO:0000256" key="12">
    <source>
        <dbReference type="ARBA" id="ARBA00023136"/>
    </source>
</evidence>
<dbReference type="GO" id="GO:0000287">
    <property type="term" value="F:magnesium ion binding"/>
    <property type="evidence" value="ECO:0007669"/>
    <property type="project" value="UniProtKB-UniRule"/>
</dbReference>
<feature type="binding site" evidence="16">
    <location>
        <position position="939"/>
    </location>
    <ligand>
        <name>ATP</name>
        <dbReference type="ChEBI" id="CHEBI:30616"/>
    </ligand>
</feature>
<dbReference type="InterPro" id="IPR018303">
    <property type="entry name" value="ATPase_P-typ_P_site"/>
</dbReference>
<evidence type="ECO:0000256" key="10">
    <source>
        <dbReference type="ARBA" id="ARBA00022967"/>
    </source>
</evidence>
<feature type="transmembrane region" description="Helical" evidence="18">
    <location>
        <begin position="343"/>
        <end position="362"/>
    </location>
</feature>
<dbReference type="Gene3D" id="3.40.50.1000">
    <property type="entry name" value="HAD superfamily/HAD-like"/>
    <property type="match status" value="2"/>
</dbReference>
<dbReference type="SUPFAM" id="SSF81665">
    <property type="entry name" value="Calcium ATPase, transmembrane domain M"/>
    <property type="match status" value="1"/>
</dbReference>
<dbReference type="FunFam" id="2.70.150.10:FF:000054">
    <property type="entry name" value="Phospholipid-transporting ATPase"/>
    <property type="match status" value="1"/>
</dbReference>
<dbReference type="SUPFAM" id="SSF81660">
    <property type="entry name" value="Metal cation-transporting ATPase, ATP-binding domain N"/>
    <property type="match status" value="1"/>
</dbReference>
<feature type="binding site" evidence="16">
    <location>
        <position position="910"/>
    </location>
    <ligand>
        <name>ATP</name>
        <dbReference type="ChEBI" id="CHEBI:30616"/>
    </ligand>
</feature>
<dbReference type="SFLD" id="SFLDS00003">
    <property type="entry name" value="Haloacid_Dehalogenase"/>
    <property type="match status" value="1"/>
</dbReference>
<feature type="region of interest" description="Disordered" evidence="19">
    <location>
        <begin position="568"/>
        <end position="607"/>
    </location>
</feature>
<evidence type="ECO:0000256" key="3">
    <source>
        <dbReference type="ARBA" id="ARBA00008109"/>
    </source>
</evidence>
<feature type="transmembrane region" description="Helical" evidence="18">
    <location>
        <begin position="1076"/>
        <end position="1097"/>
    </location>
</feature>
<dbReference type="Pfam" id="PF16212">
    <property type="entry name" value="PhoLip_ATPase_C"/>
    <property type="match status" value="1"/>
</dbReference>
<dbReference type="InterPro" id="IPR044492">
    <property type="entry name" value="P_typ_ATPase_HD_dom"/>
</dbReference>
<evidence type="ECO:0000313" key="22">
    <source>
        <dbReference type="EMBL" id="KAK2171594.1"/>
    </source>
</evidence>
<dbReference type="InterPro" id="IPR023298">
    <property type="entry name" value="ATPase_P-typ_TM_dom_sf"/>
</dbReference>
<feature type="compositionally biased region" description="Basic and acidic residues" evidence="19">
    <location>
        <begin position="544"/>
        <end position="554"/>
    </location>
</feature>
<dbReference type="InterPro" id="IPR032630">
    <property type="entry name" value="P_typ_ATPase_c"/>
</dbReference>
<evidence type="ECO:0000313" key="23">
    <source>
        <dbReference type="Proteomes" id="UP001209878"/>
    </source>
</evidence>
<dbReference type="GO" id="GO:0005886">
    <property type="term" value="C:plasma membrane"/>
    <property type="evidence" value="ECO:0007669"/>
    <property type="project" value="TreeGrafter"/>
</dbReference>
<dbReference type="PANTHER" id="PTHR24092">
    <property type="entry name" value="PROBABLE PHOSPHOLIPID-TRANSPORTING ATPASE"/>
    <property type="match status" value="1"/>
</dbReference>
<keyword evidence="9 17" id="KW-0460">Magnesium</keyword>
<dbReference type="NCBIfam" id="TIGR01652">
    <property type="entry name" value="ATPase-Plipid"/>
    <property type="match status" value="2"/>
</dbReference>
<dbReference type="GO" id="GO:0016887">
    <property type="term" value="F:ATP hydrolysis activity"/>
    <property type="evidence" value="ECO:0007669"/>
    <property type="project" value="InterPro"/>
</dbReference>
<dbReference type="PANTHER" id="PTHR24092:SF218">
    <property type="entry name" value="PHOSPHOLIPID-TRANSPORTING ATPASE"/>
    <property type="match status" value="1"/>
</dbReference>
<feature type="binding site" evidence="16">
    <location>
        <position position="408"/>
    </location>
    <ligand>
        <name>ATP</name>
        <dbReference type="ChEBI" id="CHEBI:30616"/>
    </ligand>
</feature>
<dbReference type="Pfam" id="PF13246">
    <property type="entry name" value="Cation_ATPase"/>
    <property type="match status" value="1"/>
</dbReference>
<feature type="binding site" evidence="17">
    <location>
        <position position="410"/>
    </location>
    <ligand>
        <name>Mg(2+)</name>
        <dbReference type="ChEBI" id="CHEBI:18420"/>
    </ligand>
</feature>
<feature type="binding site" evidence="16">
    <location>
        <position position="727"/>
    </location>
    <ligand>
        <name>ATP</name>
        <dbReference type="ChEBI" id="CHEBI:30616"/>
    </ligand>
</feature>
<dbReference type="CDD" id="cd02073">
    <property type="entry name" value="P-type_ATPase_APLT_Dnf-like"/>
    <property type="match status" value="1"/>
</dbReference>
<evidence type="ECO:0000256" key="7">
    <source>
        <dbReference type="ARBA" id="ARBA00022824"/>
    </source>
</evidence>
<dbReference type="InterPro" id="IPR032631">
    <property type="entry name" value="P-type_ATPase_N"/>
</dbReference>
<keyword evidence="4 18" id="KW-0812">Transmembrane</keyword>
<dbReference type="SUPFAM" id="SSF56784">
    <property type="entry name" value="HAD-like"/>
    <property type="match status" value="1"/>
</dbReference>
<evidence type="ECO:0000256" key="6">
    <source>
        <dbReference type="ARBA" id="ARBA00022741"/>
    </source>
</evidence>
<dbReference type="GO" id="GO:0140327">
    <property type="term" value="F:flippase activity"/>
    <property type="evidence" value="ECO:0007669"/>
    <property type="project" value="UniProtKB-ARBA"/>
</dbReference>
<keyword evidence="7" id="KW-0256">Endoplasmic reticulum</keyword>
<feature type="binding site" evidence="17">
    <location>
        <position position="408"/>
    </location>
    <ligand>
        <name>Mg(2+)</name>
        <dbReference type="ChEBI" id="CHEBI:18420"/>
    </ligand>
</feature>
<feature type="binding site" evidence="16">
    <location>
        <position position="409"/>
    </location>
    <ligand>
        <name>ATP</name>
        <dbReference type="ChEBI" id="CHEBI:30616"/>
    </ligand>
</feature>
<feature type="transmembrane region" description="Helical" evidence="18">
    <location>
        <begin position="291"/>
        <end position="313"/>
    </location>
</feature>
<organism evidence="22 23">
    <name type="scientific">Ridgeia piscesae</name>
    <name type="common">Tubeworm</name>
    <dbReference type="NCBI Taxonomy" id="27915"/>
    <lineage>
        <taxon>Eukaryota</taxon>
        <taxon>Metazoa</taxon>
        <taxon>Spiralia</taxon>
        <taxon>Lophotrochozoa</taxon>
        <taxon>Annelida</taxon>
        <taxon>Polychaeta</taxon>
        <taxon>Sedentaria</taxon>
        <taxon>Canalipalpata</taxon>
        <taxon>Sabellida</taxon>
        <taxon>Siboglinidae</taxon>
        <taxon>Ridgeia</taxon>
    </lineage>
</organism>
<evidence type="ECO:0000256" key="16">
    <source>
        <dbReference type="PIRSR" id="PIRSR606539-2"/>
    </source>
</evidence>
<dbReference type="EC" id="7.6.2.1" evidence="18"/>
<feature type="region of interest" description="Disordered" evidence="19">
    <location>
        <begin position="434"/>
        <end position="455"/>
    </location>
</feature>
<feature type="binding site" evidence="16">
    <location>
        <position position="410"/>
    </location>
    <ligand>
        <name>ATP</name>
        <dbReference type="ChEBI" id="CHEBI:30616"/>
    </ligand>
</feature>
<dbReference type="InterPro" id="IPR008250">
    <property type="entry name" value="ATPase_P-typ_transduc_dom_A_sf"/>
</dbReference>
<dbReference type="PRINTS" id="PR00119">
    <property type="entry name" value="CATATPASE"/>
</dbReference>
<dbReference type="InterPro" id="IPR036412">
    <property type="entry name" value="HAD-like_sf"/>
</dbReference>
<dbReference type="InterPro" id="IPR023299">
    <property type="entry name" value="ATPase_P-typ_cyto_dom_N"/>
</dbReference>
<evidence type="ECO:0000256" key="9">
    <source>
        <dbReference type="ARBA" id="ARBA00022842"/>
    </source>
</evidence>
<feature type="binding site" evidence="17">
    <location>
        <position position="940"/>
    </location>
    <ligand>
        <name>Mg(2+)</name>
        <dbReference type="ChEBI" id="CHEBI:18420"/>
    </ligand>
</feature>
<evidence type="ECO:0000256" key="1">
    <source>
        <dbReference type="ARBA" id="ARBA00001946"/>
    </source>
</evidence>
<dbReference type="GO" id="GO:0005789">
    <property type="term" value="C:endoplasmic reticulum membrane"/>
    <property type="evidence" value="ECO:0007669"/>
    <property type="project" value="UniProtKB-SubCell"/>
</dbReference>
<dbReference type="AlphaFoldDB" id="A0AAD9NLI8"/>
<feature type="binding site" evidence="16">
    <location>
        <position position="622"/>
    </location>
    <ligand>
        <name>ATP</name>
        <dbReference type="ChEBI" id="CHEBI:30616"/>
    </ligand>
</feature>
<evidence type="ECO:0000256" key="18">
    <source>
        <dbReference type="RuleBase" id="RU362033"/>
    </source>
</evidence>
<evidence type="ECO:0000256" key="14">
    <source>
        <dbReference type="ARBA" id="ARBA00050913"/>
    </source>
</evidence>
<dbReference type="FunFam" id="3.40.1110.10:FF:000009">
    <property type="entry name" value="Phospholipid-transporting ATPase"/>
    <property type="match status" value="1"/>
</dbReference>
<keyword evidence="12 18" id="KW-0472">Membrane</keyword>
<dbReference type="PROSITE" id="PS00154">
    <property type="entry name" value="ATPASE_E1_E2"/>
    <property type="match status" value="1"/>
</dbReference>
<feature type="transmembrane region" description="Helical" evidence="18">
    <location>
        <begin position="508"/>
        <end position="524"/>
    </location>
</feature>
<feature type="transmembrane region" description="Helical" evidence="18">
    <location>
        <begin position="1026"/>
        <end position="1046"/>
    </location>
</feature>
<evidence type="ECO:0000256" key="15">
    <source>
        <dbReference type="PIRSR" id="PIRSR606539-1"/>
    </source>
</evidence>
<comment type="subcellular location">
    <subcellularLocation>
        <location evidence="2">Endoplasmic reticulum membrane</location>
        <topology evidence="2">Multi-pass membrane protein</topology>
    </subcellularLocation>
    <subcellularLocation>
        <location evidence="18">Membrane</location>
        <topology evidence="18">Multi-pass membrane protein</topology>
    </subcellularLocation>
</comment>
<feature type="binding site" evidence="17">
    <location>
        <position position="936"/>
    </location>
    <ligand>
        <name>Mg(2+)</name>
        <dbReference type="ChEBI" id="CHEBI:18420"/>
    </ligand>
</feature>
<dbReference type="SFLD" id="SFLDF00027">
    <property type="entry name" value="p-type_atpase"/>
    <property type="match status" value="1"/>
</dbReference>
<evidence type="ECO:0000256" key="11">
    <source>
        <dbReference type="ARBA" id="ARBA00022989"/>
    </source>
</evidence>
<evidence type="ECO:0000256" key="19">
    <source>
        <dbReference type="SAM" id="MobiDB-lite"/>
    </source>
</evidence>
<dbReference type="Gene3D" id="2.70.150.10">
    <property type="entry name" value="Calcium-transporting ATPase, cytoplasmic transduction domain A"/>
    <property type="match status" value="1"/>
</dbReference>
<keyword evidence="5 17" id="KW-0479">Metal-binding</keyword>
<comment type="caution">
    <text evidence="22">The sequence shown here is derived from an EMBL/GenBank/DDBJ whole genome shotgun (WGS) entry which is preliminary data.</text>
</comment>
<dbReference type="NCBIfam" id="TIGR01494">
    <property type="entry name" value="ATPase_P-type"/>
    <property type="match status" value="3"/>
</dbReference>
<keyword evidence="11 18" id="KW-1133">Transmembrane helix</keyword>
<feature type="binding site" evidence="16">
    <location>
        <position position="664"/>
    </location>
    <ligand>
        <name>ATP</name>
        <dbReference type="ChEBI" id="CHEBI:30616"/>
    </ligand>
</feature>
<dbReference type="Gene3D" id="3.40.1110.10">
    <property type="entry name" value="Calcium-transporting ATPase, cytoplasmic domain N"/>
    <property type="match status" value="2"/>
</dbReference>
<gene>
    <name evidence="22" type="ORF">NP493_1052g00010</name>
</gene>
<evidence type="ECO:0000259" key="20">
    <source>
        <dbReference type="Pfam" id="PF16209"/>
    </source>
</evidence>
<comment type="cofactor">
    <cofactor evidence="1 17">
        <name>Mg(2+)</name>
        <dbReference type="ChEBI" id="CHEBI:18420"/>
    </cofactor>
</comment>
<evidence type="ECO:0000259" key="21">
    <source>
        <dbReference type="Pfam" id="PF16212"/>
    </source>
</evidence>
<feature type="transmembrane region" description="Helical" evidence="18">
    <location>
        <begin position="91"/>
        <end position="109"/>
    </location>
</feature>
<protein>
    <recommendedName>
        <fullName evidence="18">Phospholipid-transporting ATPase</fullName>
        <ecNumber evidence="18">7.6.2.1</ecNumber>
    </recommendedName>
</protein>
<dbReference type="InterPro" id="IPR006539">
    <property type="entry name" value="P-type_ATPase_IV"/>
</dbReference>
<dbReference type="SUPFAM" id="SSF81653">
    <property type="entry name" value="Calcium ATPase, transduction domain A"/>
    <property type="match status" value="1"/>
</dbReference>
<keyword evidence="6 16" id="KW-0547">Nucleotide-binding</keyword>
<feature type="binding site" evidence="16">
    <location>
        <position position="808"/>
    </location>
    <ligand>
        <name>ATP</name>
        <dbReference type="ChEBI" id="CHEBI:30616"/>
    </ligand>
</feature>
<dbReference type="FunFam" id="3.40.50.1000:FF:000023">
    <property type="entry name" value="Phospholipid-transporting ATPase"/>
    <property type="match status" value="1"/>
</dbReference>
<keyword evidence="10 18" id="KW-1278">Translocase</keyword>
<feature type="binding site" evidence="16">
    <location>
        <position position="940"/>
    </location>
    <ligand>
        <name>ATP</name>
        <dbReference type="ChEBI" id="CHEBI:30616"/>
    </ligand>
</feature>
<dbReference type="SFLD" id="SFLDG00002">
    <property type="entry name" value="C1.7:_P-type_atpase_like"/>
    <property type="match status" value="1"/>
</dbReference>
<comment type="similarity">
    <text evidence="3 18">Belongs to the cation transport ATPase (P-type) (TC 3.A.3) family. Type IV subfamily.</text>
</comment>
<dbReference type="Gene3D" id="1.20.1110.10">
    <property type="entry name" value="Calcium-transporting ATPase, transmembrane domain"/>
    <property type="match status" value="1"/>
</dbReference>
<dbReference type="GO" id="GO:0045332">
    <property type="term" value="P:phospholipid translocation"/>
    <property type="evidence" value="ECO:0007669"/>
    <property type="project" value="TreeGrafter"/>
</dbReference>
<evidence type="ECO:0000256" key="17">
    <source>
        <dbReference type="PIRSR" id="PIRSR606539-3"/>
    </source>
</evidence>
<dbReference type="Proteomes" id="UP001209878">
    <property type="component" value="Unassembled WGS sequence"/>
</dbReference>
<dbReference type="Pfam" id="PF16209">
    <property type="entry name" value="PhoLip_ATPase_N"/>
    <property type="match status" value="1"/>
</dbReference>
<dbReference type="InterPro" id="IPR001757">
    <property type="entry name" value="P_typ_ATPase"/>
</dbReference>
<dbReference type="GO" id="GO:0005524">
    <property type="term" value="F:ATP binding"/>
    <property type="evidence" value="ECO:0007669"/>
    <property type="project" value="UniProtKB-UniRule"/>
</dbReference>
<feature type="domain" description="P-type ATPase N-terminal" evidence="20">
    <location>
        <begin position="37"/>
        <end position="90"/>
    </location>
</feature>
<feature type="binding site" evidence="16">
    <location>
        <position position="807"/>
    </location>
    <ligand>
        <name>ATP</name>
        <dbReference type="ChEBI" id="CHEBI:30616"/>
    </ligand>
</feature>
<evidence type="ECO:0000256" key="4">
    <source>
        <dbReference type="ARBA" id="ARBA00022692"/>
    </source>
</evidence>
<accession>A0AAD9NLI8</accession>
<feature type="binding site" evidence="16">
    <location>
        <position position="688"/>
    </location>
    <ligand>
        <name>ATP</name>
        <dbReference type="ChEBI" id="CHEBI:30616"/>
    </ligand>
</feature>
<feature type="transmembrane region" description="Helical" evidence="18">
    <location>
        <begin position="67"/>
        <end position="85"/>
    </location>
</feature>
<evidence type="ECO:0000256" key="5">
    <source>
        <dbReference type="ARBA" id="ARBA00022723"/>
    </source>
</evidence>
<dbReference type="InterPro" id="IPR023214">
    <property type="entry name" value="HAD_sf"/>
</dbReference>
<keyword evidence="8 16" id="KW-0067">ATP-binding</keyword>
<proteinExistence type="inferred from homology"/>
<feature type="domain" description="P-type ATPase C-terminal" evidence="21">
    <location>
        <begin position="962"/>
        <end position="1103"/>
    </location>
</feature>
<name>A0AAD9NLI8_RIDPI</name>
<feature type="binding site" evidence="16">
    <location>
        <position position="809"/>
    </location>
    <ligand>
        <name>ATP</name>
        <dbReference type="ChEBI" id="CHEBI:30616"/>
    </ligand>
</feature>
<dbReference type="EMBL" id="JAODUO010001049">
    <property type="protein sequence ID" value="KAK2171594.1"/>
    <property type="molecule type" value="Genomic_DNA"/>
</dbReference>
<evidence type="ECO:0000256" key="13">
    <source>
        <dbReference type="ARBA" id="ARBA00034036"/>
    </source>
</evidence>
<feature type="region of interest" description="Disordered" evidence="19">
    <location>
        <begin position="535"/>
        <end position="556"/>
    </location>
</feature>
<feature type="active site" description="4-aspartylphosphate intermediate" evidence="15">
    <location>
        <position position="408"/>
    </location>
</feature>
<feature type="transmembrane region" description="Helical" evidence="18">
    <location>
        <begin position="993"/>
        <end position="1014"/>
    </location>
</feature>
<evidence type="ECO:0000256" key="2">
    <source>
        <dbReference type="ARBA" id="ARBA00004477"/>
    </source>
</evidence>
<evidence type="ECO:0000256" key="8">
    <source>
        <dbReference type="ARBA" id="ARBA00022840"/>
    </source>
</evidence>
<comment type="catalytic activity">
    <reaction evidence="13 18">
        <text>ATP + H2O + phospholipidSide 1 = ADP + phosphate + phospholipidSide 2.</text>
        <dbReference type="EC" id="7.6.2.1"/>
    </reaction>
</comment>
<comment type="catalytic activity">
    <reaction evidence="14">
        <text>a beta-D-glucosyl-(1&lt;-&gt;1')-N-acylsphing-4-enine(out) + ATP + H2O = a beta-D-glucosyl-(1&lt;-&gt;1')-N-acylsphing-4-enine(in) + ADP + phosphate + H(+)</text>
        <dbReference type="Rhea" id="RHEA:66036"/>
        <dbReference type="ChEBI" id="CHEBI:15377"/>
        <dbReference type="ChEBI" id="CHEBI:15378"/>
        <dbReference type="ChEBI" id="CHEBI:22801"/>
        <dbReference type="ChEBI" id="CHEBI:30616"/>
        <dbReference type="ChEBI" id="CHEBI:43474"/>
        <dbReference type="ChEBI" id="CHEBI:456216"/>
    </reaction>
    <physiologicalReaction direction="left-to-right" evidence="14">
        <dbReference type="Rhea" id="RHEA:66037"/>
    </physiologicalReaction>
</comment>
<keyword evidence="23" id="KW-1185">Reference proteome</keyword>